<accession>A0A6N2CE12</accession>
<dbReference type="FunFam" id="3.30.70.330:FF:002281">
    <property type="match status" value="1"/>
</dbReference>
<dbReference type="GO" id="GO:0000785">
    <property type="term" value="C:chromatin"/>
    <property type="evidence" value="ECO:0007669"/>
    <property type="project" value="TreeGrafter"/>
</dbReference>
<sequence>MFVGVGIPEQFVKYFEKYGEIRDSVVIRDRHTSIPRGFGFITYVDSSVFDIVIAETHNINDKEIKKTIPKGSAESKDFRKKKGFLLAAFLLLWMTGFFSKYGKVGDCDIIRDHVYKWSRGFIFIEFDEEKVVDNLLCKGTMIDMLGNQVEFKKLEPKKPSCPTSGHSYGNESRGRTYNDSYDGGFGNSYNNFGSGWGFGRASYRSSGGTSDPSMGYPTRYGSNRSGYDTGGASGYGGGGLMGAYGRAGGYGGNVGDGSGASYESGPNICYGGPEGLYGSRTGYGGSSRYHPMAGGSHVRACDLYGANTNKKPWFTFGHASFALLFFFGHIWHGARTLFRDVFSGIDPDLDAQVEFGAFQKLGDPTTKRQAA</sequence>
<evidence type="ECO:0000256" key="3">
    <source>
        <dbReference type="PROSITE-ProRule" id="PRU00176"/>
    </source>
</evidence>
<organism evidence="5">
    <name type="scientific">Solanum chilense</name>
    <name type="common">Tomato</name>
    <name type="synonym">Lycopersicon chilense</name>
    <dbReference type="NCBI Taxonomy" id="4083"/>
    <lineage>
        <taxon>Eukaryota</taxon>
        <taxon>Viridiplantae</taxon>
        <taxon>Streptophyta</taxon>
        <taxon>Embryophyta</taxon>
        <taxon>Tracheophyta</taxon>
        <taxon>Spermatophyta</taxon>
        <taxon>Magnoliopsida</taxon>
        <taxon>eudicotyledons</taxon>
        <taxon>Gunneridae</taxon>
        <taxon>Pentapetalae</taxon>
        <taxon>asterids</taxon>
        <taxon>lamiids</taxon>
        <taxon>Solanales</taxon>
        <taxon>Solanaceae</taxon>
        <taxon>Solanoideae</taxon>
        <taxon>Solaneae</taxon>
        <taxon>Solanum</taxon>
        <taxon>Solanum subgen. Lycopersicon</taxon>
    </lineage>
</organism>
<reference evidence="5" key="1">
    <citation type="submission" date="2019-05" db="EMBL/GenBank/DDBJ databases">
        <title>The de novo reference genome and transcriptome assemblies of the wild tomato species Solanum chilense.</title>
        <authorList>
            <person name="Stam R."/>
            <person name="Nosenko T."/>
            <person name="Hoerger A.C."/>
            <person name="Stephan W."/>
            <person name="Seidel M.A."/>
            <person name="Kuhn J.M.M."/>
            <person name="Haberer G."/>
            <person name="Tellier A."/>
        </authorList>
    </citation>
    <scope>NUCLEOTIDE SEQUENCE</scope>
    <source>
        <tissue evidence="5">Mature leaves</tissue>
    </source>
</reference>
<dbReference type="GO" id="GO:0003723">
    <property type="term" value="F:RNA binding"/>
    <property type="evidence" value="ECO:0007669"/>
    <property type="project" value="UniProtKB-UniRule"/>
</dbReference>
<dbReference type="SUPFAM" id="SSF81558">
    <property type="entry name" value="Photosystem I subunits PsaA/PsaB"/>
    <property type="match status" value="1"/>
</dbReference>
<dbReference type="PROSITE" id="PS50102">
    <property type="entry name" value="RRM"/>
    <property type="match status" value="2"/>
</dbReference>
<dbReference type="EMBL" id="RXGB01000075">
    <property type="protein sequence ID" value="TMX05395.1"/>
    <property type="molecule type" value="Genomic_DNA"/>
</dbReference>
<evidence type="ECO:0000259" key="4">
    <source>
        <dbReference type="PROSITE" id="PS50102"/>
    </source>
</evidence>
<protein>
    <recommendedName>
        <fullName evidence="4">RRM domain-containing protein</fullName>
    </recommendedName>
</protein>
<evidence type="ECO:0000313" key="5">
    <source>
        <dbReference type="EMBL" id="TMX05395.1"/>
    </source>
</evidence>
<dbReference type="SUPFAM" id="SSF54928">
    <property type="entry name" value="RNA-binding domain, RBD"/>
    <property type="match status" value="2"/>
</dbReference>
<feature type="domain" description="RRM" evidence="4">
    <location>
        <begin position="94"/>
        <end position="156"/>
    </location>
</feature>
<name>A0A6N2CE12_SOLCI</name>
<dbReference type="AlphaFoldDB" id="A0A6N2CE12"/>
<keyword evidence="3" id="KW-0694">RNA-binding</keyword>
<dbReference type="Gene3D" id="3.30.70.330">
    <property type="match status" value="2"/>
</dbReference>
<evidence type="ECO:0000256" key="1">
    <source>
        <dbReference type="ARBA" id="ARBA00004123"/>
    </source>
</evidence>
<gene>
    <name evidence="5" type="ORF">EJD97_023223</name>
</gene>
<dbReference type="InterPro" id="IPR000932">
    <property type="entry name" value="PS_antenna-like"/>
</dbReference>
<proteinExistence type="predicted"/>
<comment type="subcellular location">
    <subcellularLocation>
        <location evidence="1">Nucleus</location>
    </subcellularLocation>
</comment>
<dbReference type="Pfam" id="PF00076">
    <property type="entry name" value="RRM_1"/>
    <property type="match status" value="2"/>
</dbReference>
<dbReference type="InterPro" id="IPR036408">
    <property type="entry name" value="PSI_PsaA/B_sf"/>
</dbReference>
<dbReference type="PANTHER" id="PTHR48033">
    <property type="entry name" value="RNA-BINDING (RRM/RBD/RNP MOTIFS) FAMILY PROTEIN"/>
    <property type="match status" value="1"/>
</dbReference>
<dbReference type="GO" id="GO:0009767">
    <property type="term" value="P:photosynthetic electron transport chain"/>
    <property type="evidence" value="ECO:0007669"/>
    <property type="project" value="InterPro"/>
</dbReference>
<feature type="domain" description="RRM" evidence="4">
    <location>
        <begin position="9"/>
        <end position="75"/>
    </location>
</feature>
<dbReference type="InterPro" id="IPR012677">
    <property type="entry name" value="Nucleotide-bd_a/b_plait_sf"/>
</dbReference>
<dbReference type="InterPro" id="IPR000504">
    <property type="entry name" value="RRM_dom"/>
</dbReference>
<dbReference type="PANTHER" id="PTHR48033:SF4">
    <property type="entry name" value="OS08G0320100 PROTEIN"/>
    <property type="match status" value="1"/>
</dbReference>
<dbReference type="GO" id="GO:0005654">
    <property type="term" value="C:nucleoplasm"/>
    <property type="evidence" value="ECO:0007669"/>
    <property type="project" value="TreeGrafter"/>
</dbReference>
<evidence type="ECO:0000256" key="2">
    <source>
        <dbReference type="ARBA" id="ARBA00023242"/>
    </source>
</evidence>
<comment type="caution">
    <text evidence="5">The sequence shown here is derived from an EMBL/GenBank/DDBJ whole genome shotgun (WGS) entry which is preliminary data.</text>
</comment>
<dbReference type="Pfam" id="PF00421">
    <property type="entry name" value="PSII"/>
    <property type="match status" value="1"/>
</dbReference>
<keyword evidence="2" id="KW-0539">Nucleus</keyword>
<dbReference type="GO" id="GO:0010468">
    <property type="term" value="P:regulation of gene expression"/>
    <property type="evidence" value="ECO:0007669"/>
    <property type="project" value="TreeGrafter"/>
</dbReference>
<dbReference type="InterPro" id="IPR035979">
    <property type="entry name" value="RBD_domain_sf"/>
</dbReference>
<dbReference type="GO" id="GO:0016168">
    <property type="term" value="F:chlorophyll binding"/>
    <property type="evidence" value="ECO:0007669"/>
    <property type="project" value="InterPro"/>
</dbReference>
<dbReference type="GO" id="GO:0009521">
    <property type="term" value="C:photosystem"/>
    <property type="evidence" value="ECO:0007669"/>
    <property type="project" value="InterPro"/>
</dbReference>